<proteinExistence type="predicted"/>
<dbReference type="SUPFAM" id="SSF53590">
    <property type="entry name" value="Nucleoside hydrolase"/>
    <property type="match status" value="1"/>
</dbReference>
<dbReference type="PANTHER" id="PTHR12304:SF4">
    <property type="entry name" value="URIDINE NUCLEOSIDASE"/>
    <property type="match status" value="1"/>
</dbReference>
<keyword evidence="5" id="KW-1185">Reference proteome</keyword>
<dbReference type="Pfam" id="PF01156">
    <property type="entry name" value="IU_nuc_hydro"/>
    <property type="match status" value="1"/>
</dbReference>
<dbReference type="InterPro" id="IPR023186">
    <property type="entry name" value="IUNH"/>
</dbReference>
<dbReference type="GO" id="GO:0005829">
    <property type="term" value="C:cytosol"/>
    <property type="evidence" value="ECO:0007669"/>
    <property type="project" value="TreeGrafter"/>
</dbReference>
<dbReference type="AlphaFoldDB" id="A0A7H0H4I4"/>
<dbReference type="Gene3D" id="3.90.245.10">
    <property type="entry name" value="Ribonucleoside hydrolase-like"/>
    <property type="match status" value="1"/>
</dbReference>
<keyword evidence="1 4" id="KW-0378">Hydrolase</keyword>
<dbReference type="InterPro" id="IPR001910">
    <property type="entry name" value="Inosine/uridine_hydrolase_dom"/>
</dbReference>
<gene>
    <name evidence="4" type="ORF">H9L22_14800</name>
</gene>
<dbReference type="Proteomes" id="UP000516117">
    <property type="component" value="Chromosome"/>
</dbReference>
<feature type="domain" description="Inosine/uridine-preferring nucleoside hydrolase" evidence="3">
    <location>
        <begin position="4"/>
        <end position="275"/>
    </location>
</feature>
<reference evidence="4 5" key="1">
    <citation type="submission" date="2020-08" db="EMBL/GenBank/DDBJ databases">
        <title>Genome sequence of Tessaracoccus defluvii JCM 17540T.</title>
        <authorList>
            <person name="Hyun D.-W."/>
            <person name="Bae J.-W."/>
        </authorList>
    </citation>
    <scope>NUCLEOTIDE SEQUENCE [LARGE SCALE GENOMIC DNA]</scope>
    <source>
        <strain evidence="4 5">JCM 17540</strain>
    </source>
</reference>
<accession>A0A7H0H4I4</accession>
<evidence type="ECO:0000256" key="1">
    <source>
        <dbReference type="ARBA" id="ARBA00022801"/>
    </source>
</evidence>
<sequence>MPGVIINTDAKNEADDQFAIVHALLSPSLQVEGIIPAHFGDRRSAHSLEESREEVDLVLRLLGMSERIVVANGAATALPDEDTPMDSPGARLIIHAARRPGRLFLIFLGPLTDMASALLLDPALRHNRDLTVVWIGGSPYDGVHGDEPAGEFNLSNDVAAANVVMRSGVAVWQIPWSVYTMVSVGYAELDARVAPFGKLGEYLVRQLKDFNASFADVEEMEYRSLGDSPAVGVVLNPRGAVWRLHPVRIFDEHARLSGVVVPGRTVQVADSVDVRWLLEDMFAKIQRFASLGAEA</sequence>
<dbReference type="GO" id="GO:0008477">
    <property type="term" value="F:purine nucleosidase activity"/>
    <property type="evidence" value="ECO:0007669"/>
    <property type="project" value="TreeGrafter"/>
</dbReference>
<evidence type="ECO:0000259" key="3">
    <source>
        <dbReference type="Pfam" id="PF01156"/>
    </source>
</evidence>
<dbReference type="KEGG" id="tdf:H9L22_14800"/>
<evidence type="ECO:0000256" key="2">
    <source>
        <dbReference type="ARBA" id="ARBA00023295"/>
    </source>
</evidence>
<dbReference type="EMBL" id="CP060789">
    <property type="protein sequence ID" value="QNP55450.1"/>
    <property type="molecule type" value="Genomic_DNA"/>
</dbReference>
<organism evidence="4 5">
    <name type="scientific">Tessaracoccus defluvii</name>
    <dbReference type="NCBI Taxonomy" id="1285901"/>
    <lineage>
        <taxon>Bacteria</taxon>
        <taxon>Bacillati</taxon>
        <taxon>Actinomycetota</taxon>
        <taxon>Actinomycetes</taxon>
        <taxon>Propionibacteriales</taxon>
        <taxon>Propionibacteriaceae</taxon>
        <taxon>Tessaracoccus</taxon>
    </lineage>
</organism>
<protein>
    <submittedName>
        <fullName evidence="4">Nucleoside hydrolase</fullName>
    </submittedName>
</protein>
<dbReference type="GO" id="GO:0006152">
    <property type="term" value="P:purine nucleoside catabolic process"/>
    <property type="evidence" value="ECO:0007669"/>
    <property type="project" value="TreeGrafter"/>
</dbReference>
<name>A0A7H0H4I4_9ACTN</name>
<dbReference type="InterPro" id="IPR036452">
    <property type="entry name" value="Ribo_hydro-like"/>
</dbReference>
<dbReference type="PANTHER" id="PTHR12304">
    <property type="entry name" value="INOSINE-URIDINE PREFERRING NUCLEOSIDE HYDROLASE"/>
    <property type="match status" value="1"/>
</dbReference>
<evidence type="ECO:0000313" key="5">
    <source>
        <dbReference type="Proteomes" id="UP000516117"/>
    </source>
</evidence>
<evidence type="ECO:0000313" key="4">
    <source>
        <dbReference type="EMBL" id="QNP55450.1"/>
    </source>
</evidence>
<keyword evidence="2" id="KW-0326">Glycosidase</keyword>